<dbReference type="Proteomes" id="UP000472335">
    <property type="component" value="Unassembled WGS sequence"/>
</dbReference>
<dbReference type="Pfam" id="PF01408">
    <property type="entry name" value="GFO_IDH_MocA"/>
    <property type="match status" value="1"/>
</dbReference>
<dbReference type="GO" id="GO:0000166">
    <property type="term" value="F:nucleotide binding"/>
    <property type="evidence" value="ECO:0007669"/>
    <property type="project" value="InterPro"/>
</dbReference>
<proteinExistence type="predicted"/>
<evidence type="ECO:0000259" key="2">
    <source>
        <dbReference type="Pfam" id="PF22685"/>
    </source>
</evidence>
<evidence type="ECO:0000313" key="4">
    <source>
        <dbReference type="Proteomes" id="UP000472335"/>
    </source>
</evidence>
<dbReference type="InterPro" id="IPR055080">
    <property type="entry name" value="Gal80p-like_C"/>
</dbReference>
<gene>
    <name evidence="3" type="ORF">G5C60_42005</name>
</gene>
<feature type="domain" description="Gfo/Idh/MocA-like oxidoreductase N-terminal" evidence="1">
    <location>
        <begin position="9"/>
        <end position="121"/>
    </location>
</feature>
<dbReference type="AlphaFoldDB" id="A0A6G4VJP2"/>
<feature type="domain" description="Gal80p-like C-terminal" evidence="2">
    <location>
        <begin position="136"/>
        <end position="273"/>
    </location>
</feature>
<organism evidence="3 4">
    <name type="scientific">Streptomyces scabichelini</name>
    <dbReference type="NCBI Taxonomy" id="2711217"/>
    <lineage>
        <taxon>Bacteria</taxon>
        <taxon>Bacillati</taxon>
        <taxon>Actinomycetota</taxon>
        <taxon>Actinomycetes</taxon>
        <taxon>Kitasatosporales</taxon>
        <taxon>Streptomycetaceae</taxon>
        <taxon>Streptomyces</taxon>
    </lineage>
</organism>
<evidence type="ECO:0000313" key="3">
    <source>
        <dbReference type="EMBL" id="NGO13997.1"/>
    </source>
</evidence>
<comment type="caution">
    <text evidence="3">The sequence shown here is derived from an EMBL/GenBank/DDBJ whole genome shotgun (WGS) entry which is preliminary data.</text>
</comment>
<dbReference type="Gene3D" id="3.30.360.10">
    <property type="entry name" value="Dihydrodipicolinate Reductase, domain 2"/>
    <property type="match status" value="1"/>
</dbReference>
<dbReference type="InterPro" id="IPR051317">
    <property type="entry name" value="Gfo/Idh/MocA_oxidoreduct"/>
</dbReference>
<dbReference type="SUPFAM" id="SSF51735">
    <property type="entry name" value="NAD(P)-binding Rossmann-fold domains"/>
    <property type="match status" value="1"/>
</dbReference>
<keyword evidence="4" id="KW-1185">Reference proteome</keyword>
<dbReference type="InterPro" id="IPR036291">
    <property type="entry name" value="NAD(P)-bd_dom_sf"/>
</dbReference>
<dbReference type="Gene3D" id="3.40.50.720">
    <property type="entry name" value="NAD(P)-binding Rossmann-like Domain"/>
    <property type="match status" value="1"/>
</dbReference>
<dbReference type="InterPro" id="IPR000683">
    <property type="entry name" value="Gfo/Idh/MocA-like_OxRdtase_N"/>
</dbReference>
<dbReference type="SUPFAM" id="SSF55347">
    <property type="entry name" value="Glyceraldehyde-3-phosphate dehydrogenase-like, C-terminal domain"/>
    <property type="match status" value="1"/>
</dbReference>
<protein>
    <submittedName>
        <fullName evidence="3">Gfo/Idh/MocA family oxidoreductase</fullName>
    </submittedName>
</protein>
<sequence>MPDPRKPIGVGIVGLSATGGWAAGAHLPALNAVDGIELRALAASSEASAQAAGVAYGVPAYTSVEQLAGDENVDLVVVAVKVPQHRELVLPVLKAGVPVLSEWPLAVDLREAEEMEHAAGTTRTFVGLQGRSSPTFRWLADLVSEGFVGEVLSATVVASSTEWGTPVSQNMVYTLDRKLGATMLTIAFGHAIDLVSMVVGELQEVVATTATRRRQVPLGHTGQVVPMTAEDQIAISGTVAGGAVLSVHHRGGAASGAGFSLIIDGTEGRLEITAAEFPHIGPVTVCGTRSGGRPAKLTLPSGYDDYPGLAGTVIHTLVHAYAAIRDDLIHGTAVAPDFTHAVKRHRLLDAIVRSAATGQRKALHPYVAGRATD</sequence>
<name>A0A6G4VJP2_9ACTN</name>
<dbReference type="PANTHER" id="PTHR43708:SF1">
    <property type="entry name" value="GALACTOSE_LACTOSE METABOLISM REGULATORY PROTEIN GAL80"/>
    <property type="match status" value="1"/>
</dbReference>
<dbReference type="Pfam" id="PF22685">
    <property type="entry name" value="Gal80p_C-like"/>
    <property type="match status" value="1"/>
</dbReference>
<dbReference type="RefSeq" id="WP_165267937.1">
    <property type="nucleotide sequence ID" value="NZ_JAAKZY010000226.1"/>
</dbReference>
<evidence type="ECO:0000259" key="1">
    <source>
        <dbReference type="Pfam" id="PF01408"/>
    </source>
</evidence>
<accession>A0A6G4VJP2</accession>
<reference evidence="3 4" key="1">
    <citation type="submission" date="2020-02" db="EMBL/GenBank/DDBJ databases">
        <title>Whole-genome analyses of novel actinobacteria.</title>
        <authorList>
            <person name="Sahin N."/>
            <person name="Gencbay T."/>
        </authorList>
    </citation>
    <scope>NUCLEOTIDE SEQUENCE [LARGE SCALE GENOMIC DNA]</scope>
    <source>
        <strain evidence="3 4">HC44</strain>
    </source>
</reference>
<dbReference type="EMBL" id="JAAKZY010000226">
    <property type="protein sequence ID" value="NGO13997.1"/>
    <property type="molecule type" value="Genomic_DNA"/>
</dbReference>
<dbReference type="PANTHER" id="PTHR43708">
    <property type="entry name" value="CONSERVED EXPRESSED OXIDOREDUCTASE (EUROFUNG)"/>
    <property type="match status" value="1"/>
</dbReference>